<feature type="chain" id="PRO_5002063300" evidence="1">
    <location>
        <begin position="20"/>
        <end position="48"/>
    </location>
</feature>
<dbReference type="EMBL" id="GBRH01224992">
    <property type="protein sequence ID" value="JAD72903.1"/>
    <property type="molecule type" value="Transcribed_RNA"/>
</dbReference>
<organism evidence="2">
    <name type="scientific">Arundo donax</name>
    <name type="common">Giant reed</name>
    <name type="synonym">Donax arundinaceus</name>
    <dbReference type="NCBI Taxonomy" id="35708"/>
    <lineage>
        <taxon>Eukaryota</taxon>
        <taxon>Viridiplantae</taxon>
        <taxon>Streptophyta</taxon>
        <taxon>Embryophyta</taxon>
        <taxon>Tracheophyta</taxon>
        <taxon>Spermatophyta</taxon>
        <taxon>Magnoliopsida</taxon>
        <taxon>Liliopsida</taxon>
        <taxon>Poales</taxon>
        <taxon>Poaceae</taxon>
        <taxon>PACMAD clade</taxon>
        <taxon>Arundinoideae</taxon>
        <taxon>Arundineae</taxon>
        <taxon>Arundo</taxon>
    </lineage>
</organism>
<sequence>MLYFLVLIVVVSFLSEIKLEIRYGGNVKLPILHCRLGLFFLPFLKFAQ</sequence>
<proteinExistence type="predicted"/>
<name>A0A0A9CEL6_ARUDO</name>
<evidence type="ECO:0000313" key="2">
    <source>
        <dbReference type="EMBL" id="JAD72903.1"/>
    </source>
</evidence>
<feature type="signal peptide" evidence="1">
    <location>
        <begin position="1"/>
        <end position="19"/>
    </location>
</feature>
<protein>
    <submittedName>
        <fullName evidence="2">Uncharacterized protein</fullName>
    </submittedName>
</protein>
<dbReference type="AlphaFoldDB" id="A0A0A9CEL6"/>
<reference evidence="2" key="1">
    <citation type="submission" date="2014-09" db="EMBL/GenBank/DDBJ databases">
        <authorList>
            <person name="Magalhaes I.L.F."/>
            <person name="Oliveira U."/>
            <person name="Santos F.R."/>
            <person name="Vidigal T.H.D.A."/>
            <person name="Brescovit A.D."/>
            <person name="Santos A.J."/>
        </authorList>
    </citation>
    <scope>NUCLEOTIDE SEQUENCE</scope>
    <source>
        <tissue evidence="2">Shoot tissue taken approximately 20 cm above the soil surface</tissue>
    </source>
</reference>
<keyword evidence="1" id="KW-0732">Signal</keyword>
<accession>A0A0A9CEL6</accession>
<reference evidence="2" key="2">
    <citation type="journal article" date="2015" name="Data Brief">
        <title>Shoot transcriptome of the giant reed, Arundo donax.</title>
        <authorList>
            <person name="Barrero R.A."/>
            <person name="Guerrero F.D."/>
            <person name="Moolhuijzen P."/>
            <person name="Goolsby J.A."/>
            <person name="Tidwell J."/>
            <person name="Bellgard S.E."/>
            <person name="Bellgard M.I."/>
        </authorList>
    </citation>
    <scope>NUCLEOTIDE SEQUENCE</scope>
    <source>
        <tissue evidence="2">Shoot tissue taken approximately 20 cm above the soil surface</tissue>
    </source>
</reference>
<evidence type="ECO:0000256" key="1">
    <source>
        <dbReference type="SAM" id="SignalP"/>
    </source>
</evidence>